<dbReference type="InterPro" id="IPR025491">
    <property type="entry name" value="DUF4382"/>
</dbReference>
<dbReference type="EMBL" id="CP097355">
    <property type="protein sequence ID" value="UYV26080.1"/>
    <property type="molecule type" value="Genomic_DNA"/>
</dbReference>
<dbReference type="GeneID" id="1187842"/>
<dbReference type="Pfam" id="PF14321">
    <property type="entry name" value="DUF4382"/>
    <property type="match status" value="1"/>
</dbReference>
<evidence type="ECO:0000313" key="3">
    <source>
        <dbReference type="EMBL" id="TXN14886.1"/>
    </source>
</evidence>
<accession>A0A0F2I308</accession>
<dbReference type="OMA" id="VGEYQMC"/>
<dbReference type="PROSITE" id="PS51257">
    <property type="entry name" value="PROKAR_LIPOPROTEIN"/>
    <property type="match status" value="1"/>
</dbReference>
<evidence type="ECO:0000313" key="4">
    <source>
        <dbReference type="EMBL" id="UYV26080.1"/>
    </source>
</evidence>
<evidence type="ECO:0000313" key="2">
    <source>
        <dbReference type="EMBL" id="OXE34704.1"/>
    </source>
</evidence>
<reference evidence="3 6" key="2">
    <citation type="submission" date="2019-08" db="EMBL/GenBank/DDBJ databases">
        <title>Emerging of two pre-pandemic pathogenic O4:KUT lineages of Vibrio parahaemolyticus in coastal eastern China.</title>
        <authorList>
            <person name="Yu H."/>
        </authorList>
    </citation>
    <scope>NUCLEOTIDE SEQUENCE [LARGE SCALE GENOMIC DNA]</scope>
    <source>
        <strain evidence="3 6">HZ17-383</strain>
    </source>
</reference>
<evidence type="ECO:0000313" key="6">
    <source>
        <dbReference type="Proteomes" id="UP000321504"/>
    </source>
</evidence>
<protein>
    <submittedName>
        <fullName evidence="3">DUF4382 domain-containing protein</fullName>
    </submittedName>
    <submittedName>
        <fullName evidence="2">Lipoprotein</fullName>
    </submittedName>
</protein>
<dbReference type="AlphaFoldDB" id="A0A0F2I308"/>
<evidence type="ECO:0000259" key="1">
    <source>
        <dbReference type="Pfam" id="PF14321"/>
    </source>
</evidence>
<proteinExistence type="predicted"/>
<reference evidence="4" key="3">
    <citation type="submission" date="2022-05" db="EMBL/GenBank/DDBJ databases">
        <title>Megaplasmid of Vibrio parahaemolyticus.</title>
        <authorList>
            <person name="Strauch E."/>
            <person name="Borowiak M."/>
        </authorList>
    </citation>
    <scope>NUCLEOTIDE SEQUENCE</scope>
    <source>
        <strain evidence="4">16-VB00198</strain>
    </source>
</reference>
<dbReference type="OrthoDB" id="7062064at2"/>
<sequence>MKKYTYPLLAISGGLLLTGCGGDDSSSNTESATFSLGVSDAPVDDANKVVLAFKDVVLIPFDPETGEQTGDHILLDASENGALHQVDLMEYQGKNAKTIISEQQIAPGDYAMCVYAKDGRQLNDTSLSYVEKTDGSVKGLVVPSRGSCFGFKPDTSDQGRLKFSQKGQYVKVHTGHNSYVVEFDLRKGLADPVGQDHMNMNSNAVSLVNASDSGHIAGTVSNVQYQACEADSAAWNAIHDVPAVHSVYLYAGSMDRSTMGDMGATAPLNAPVAVANVNESQDEEGNTIYSYEFGYIGPGTYSIGYTCTAYIDTPDAHETSEDGFLIYQHYTPVDVVETELTTQDINPIL</sequence>
<dbReference type="RefSeq" id="WP_005453776.1">
    <property type="nucleotide sequence ID" value="NZ_CANUHV010000015.1"/>
</dbReference>
<dbReference type="Proteomes" id="UP001163036">
    <property type="component" value="Chromosome 1"/>
</dbReference>
<reference evidence="2 5" key="1">
    <citation type="journal article" date="2017" name="Appl. Environ. Microbiol.">
        <title>Parallel evolution of two clades of a major Atlantic endemic Vibrio parahaemolyticus pathogen lineage by independent acquisition of related pathogenicity islands.</title>
        <authorList>
            <person name="Xu F."/>
            <person name="Gonzalez-Escalona N."/>
            <person name="Drees K.P."/>
            <person name="Sebra R.P."/>
            <person name="Cooper V.S."/>
            <person name="Jones S.H."/>
            <person name="Whistler C.A."/>
        </authorList>
    </citation>
    <scope>NUCLEOTIDE SEQUENCE [LARGE SCALE GENOMIC DNA]</scope>
    <source>
        <strain evidence="2 5">MAVP-3</strain>
    </source>
</reference>
<dbReference type="EMBL" id="VRMQ01000004">
    <property type="protein sequence ID" value="TXN14886.1"/>
    <property type="molecule type" value="Genomic_DNA"/>
</dbReference>
<dbReference type="Proteomes" id="UP000321504">
    <property type="component" value="Unassembled WGS sequence"/>
</dbReference>
<dbReference type="EMBL" id="NIXT01000019">
    <property type="protein sequence ID" value="OXE34704.1"/>
    <property type="molecule type" value="Genomic_DNA"/>
</dbReference>
<organism evidence="2 5">
    <name type="scientific">Vibrio parahaemolyticus</name>
    <dbReference type="NCBI Taxonomy" id="670"/>
    <lineage>
        <taxon>Bacteria</taxon>
        <taxon>Pseudomonadati</taxon>
        <taxon>Pseudomonadota</taxon>
        <taxon>Gammaproteobacteria</taxon>
        <taxon>Vibrionales</taxon>
        <taxon>Vibrionaceae</taxon>
        <taxon>Vibrio</taxon>
    </lineage>
</organism>
<dbReference type="Proteomes" id="UP000214596">
    <property type="component" value="Unassembled WGS sequence"/>
</dbReference>
<feature type="domain" description="DUF4382" evidence="1">
    <location>
        <begin position="32"/>
        <end position="199"/>
    </location>
</feature>
<name>A0A0F2I308_VIBPH</name>
<evidence type="ECO:0000313" key="5">
    <source>
        <dbReference type="Proteomes" id="UP000214596"/>
    </source>
</evidence>
<gene>
    <name evidence="2" type="ORF">CA163_00950</name>
    <name evidence="3" type="ORF">FVP01_18055</name>
    <name evidence="4" type="ORF">M5598_13790</name>
</gene>
<keyword evidence="2" id="KW-0449">Lipoprotein</keyword>